<protein>
    <submittedName>
        <fullName evidence="7">Ribosomal protein L11/L12</fullName>
    </submittedName>
</protein>
<dbReference type="InterPro" id="IPR000911">
    <property type="entry name" value="Ribosomal_uL11"/>
</dbReference>
<evidence type="ECO:0000256" key="4">
    <source>
        <dbReference type="RuleBase" id="RU003978"/>
    </source>
</evidence>
<proteinExistence type="inferred from homology"/>
<evidence type="ECO:0000256" key="1">
    <source>
        <dbReference type="ARBA" id="ARBA00010537"/>
    </source>
</evidence>
<dbReference type="InterPro" id="IPR020784">
    <property type="entry name" value="Ribosomal_uL11_N"/>
</dbReference>
<dbReference type="PANTHER" id="PTHR11661">
    <property type="entry name" value="60S RIBOSOMAL PROTEIN L12"/>
    <property type="match status" value="1"/>
</dbReference>
<evidence type="ECO:0000256" key="2">
    <source>
        <dbReference type="ARBA" id="ARBA00022980"/>
    </source>
</evidence>
<dbReference type="InterPro" id="IPR036769">
    <property type="entry name" value="Ribosomal_uL11_C_sf"/>
</dbReference>
<evidence type="ECO:0000313" key="7">
    <source>
        <dbReference type="EMBL" id="GIQ84403.1"/>
    </source>
</evidence>
<dbReference type="GO" id="GO:0006412">
    <property type="term" value="P:translation"/>
    <property type="evidence" value="ECO:0007669"/>
    <property type="project" value="InterPro"/>
</dbReference>
<dbReference type="Proteomes" id="UP000265618">
    <property type="component" value="Unassembled WGS sequence"/>
</dbReference>
<dbReference type="PANTHER" id="PTHR11661:SF2">
    <property type="entry name" value="LARGE RIBOSOMAL SUBUNIT PROTEIN UL11"/>
    <property type="match status" value="1"/>
</dbReference>
<organism evidence="7 8">
    <name type="scientific">Kipferlia bialata</name>
    <dbReference type="NCBI Taxonomy" id="797122"/>
    <lineage>
        <taxon>Eukaryota</taxon>
        <taxon>Metamonada</taxon>
        <taxon>Carpediemonas-like organisms</taxon>
        <taxon>Kipferlia</taxon>
    </lineage>
</organism>
<gene>
    <name evidence="7" type="ORF">KIPB_005887</name>
</gene>
<dbReference type="InterPro" id="IPR020783">
    <property type="entry name" value="Ribosomal_uL11_C"/>
</dbReference>
<dbReference type="OrthoDB" id="1478556at2759"/>
<keyword evidence="2 4" id="KW-0689">Ribosomal protein</keyword>
<dbReference type="AlphaFoldDB" id="A0A9K3GIN3"/>
<dbReference type="EMBL" id="BDIP01001440">
    <property type="protein sequence ID" value="GIQ84403.1"/>
    <property type="molecule type" value="Genomic_DNA"/>
</dbReference>
<dbReference type="InterPro" id="IPR036796">
    <property type="entry name" value="Ribosomal_uL11_N_sf"/>
</dbReference>
<sequence length="168" mass="17858">MAPADPNTVVNVVLRVIGGEVVQVAKISQKLGPMGVNTRAIAGDLTKAVEDWPGIRVTVNVAILNRQGTVSIIPTASSLVIKALNEPKRNRKEEEMTHDGTVPFDAICSIAKQIHHKSYAMELAGTVKSVLGSCVSVGCSILVDGETMCPQDVIEMIQDGDLTVPDLE</sequence>
<evidence type="ECO:0000259" key="5">
    <source>
        <dbReference type="Pfam" id="PF00298"/>
    </source>
</evidence>
<comment type="similarity">
    <text evidence="1 4">Belongs to the universal ribosomal protein uL11 family.</text>
</comment>
<name>A0A9K3GIN3_9EUKA</name>
<dbReference type="Pfam" id="PF00298">
    <property type="entry name" value="Ribosomal_L11"/>
    <property type="match status" value="1"/>
</dbReference>
<keyword evidence="3 4" id="KW-0687">Ribonucleoprotein</keyword>
<evidence type="ECO:0000256" key="3">
    <source>
        <dbReference type="ARBA" id="ARBA00023274"/>
    </source>
</evidence>
<dbReference type="SUPFAM" id="SSF54747">
    <property type="entry name" value="Ribosomal L11/L12e N-terminal domain"/>
    <property type="match status" value="1"/>
</dbReference>
<evidence type="ECO:0000313" key="8">
    <source>
        <dbReference type="Proteomes" id="UP000265618"/>
    </source>
</evidence>
<dbReference type="SUPFAM" id="SSF46906">
    <property type="entry name" value="Ribosomal protein L11, C-terminal domain"/>
    <property type="match status" value="1"/>
</dbReference>
<feature type="domain" description="Large ribosomal subunit protein uL11 C-terminal" evidence="5">
    <location>
        <begin position="74"/>
        <end position="141"/>
    </location>
</feature>
<dbReference type="GO" id="GO:0070180">
    <property type="term" value="F:large ribosomal subunit rRNA binding"/>
    <property type="evidence" value="ECO:0007669"/>
    <property type="project" value="TreeGrafter"/>
</dbReference>
<dbReference type="GO" id="GO:0003735">
    <property type="term" value="F:structural constituent of ribosome"/>
    <property type="evidence" value="ECO:0007669"/>
    <property type="project" value="InterPro"/>
</dbReference>
<accession>A0A9K3GIN3</accession>
<comment type="caution">
    <text evidence="7">The sequence shown here is derived from an EMBL/GenBank/DDBJ whole genome shotgun (WGS) entry which is preliminary data.</text>
</comment>
<dbReference type="GO" id="GO:0022625">
    <property type="term" value="C:cytosolic large ribosomal subunit"/>
    <property type="evidence" value="ECO:0007669"/>
    <property type="project" value="TreeGrafter"/>
</dbReference>
<reference evidence="7 8" key="1">
    <citation type="journal article" date="2018" name="PLoS ONE">
        <title>The draft genome of Kipferlia bialata reveals reductive genome evolution in fornicate parasites.</title>
        <authorList>
            <person name="Tanifuji G."/>
            <person name="Takabayashi S."/>
            <person name="Kume K."/>
            <person name="Takagi M."/>
            <person name="Nakayama T."/>
            <person name="Kamikawa R."/>
            <person name="Inagaki Y."/>
            <person name="Hashimoto T."/>
        </authorList>
    </citation>
    <scope>NUCLEOTIDE SEQUENCE [LARGE SCALE GENOMIC DNA]</scope>
    <source>
        <strain evidence="7">NY0173</strain>
    </source>
</reference>
<evidence type="ECO:0000259" key="6">
    <source>
        <dbReference type="Pfam" id="PF03946"/>
    </source>
</evidence>
<dbReference type="SMART" id="SM00649">
    <property type="entry name" value="RL11"/>
    <property type="match status" value="1"/>
</dbReference>
<dbReference type="Gene3D" id="3.30.1550.10">
    <property type="entry name" value="Ribosomal protein L11/L12, N-terminal domain"/>
    <property type="match status" value="1"/>
</dbReference>
<dbReference type="Gene3D" id="1.10.10.250">
    <property type="entry name" value="Ribosomal protein L11, C-terminal domain"/>
    <property type="match status" value="1"/>
</dbReference>
<dbReference type="Pfam" id="PF03946">
    <property type="entry name" value="Ribosomal_L11_N"/>
    <property type="match status" value="1"/>
</dbReference>
<keyword evidence="8" id="KW-1185">Reference proteome</keyword>
<feature type="domain" description="Large ribosomal subunit protein uL11 N-terminal" evidence="6">
    <location>
        <begin position="14"/>
        <end position="66"/>
    </location>
</feature>